<name>A0A4R2M280_9BACE</name>
<sequence>MTIEFYPIDKPRMDKLLDSLINAWERSVRATHHFLTEQDIQKARSDVS</sequence>
<comment type="caution">
    <text evidence="1">The sequence shown here is derived from an EMBL/GenBank/DDBJ whole genome shotgun (WGS) entry which is preliminary data.</text>
</comment>
<accession>A0A4R2M280</accession>
<dbReference type="RefSeq" id="WP_234878214.1">
    <property type="nucleotide sequence ID" value="NZ_SLXB01000001.1"/>
</dbReference>
<dbReference type="EMBL" id="SLXB01000001">
    <property type="protein sequence ID" value="TCO96265.1"/>
    <property type="molecule type" value="Genomic_DNA"/>
</dbReference>
<dbReference type="AlphaFoldDB" id="A0A4R2M280"/>
<protein>
    <submittedName>
        <fullName evidence="1">Uncharacterized protein</fullName>
    </submittedName>
</protein>
<evidence type="ECO:0000313" key="1">
    <source>
        <dbReference type="EMBL" id="TCO96265.1"/>
    </source>
</evidence>
<dbReference type="Proteomes" id="UP000295600">
    <property type="component" value="Unassembled WGS sequence"/>
</dbReference>
<evidence type="ECO:0000313" key="2">
    <source>
        <dbReference type="Proteomes" id="UP000295600"/>
    </source>
</evidence>
<reference evidence="1 2" key="1">
    <citation type="submission" date="2019-03" db="EMBL/GenBank/DDBJ databases">
        <title>Genomic Encyclopedia of Type Strains, Phase IV (KMG-IV): sequencing the most valuable type-strain genomes for metagenomic binning, comparative biology and taxonomic classification.</title>
        <authorList>
            <person name="Goeker M."/>
        </authorList>
    </citation>
    <scope>NUCLEOTIDE SEQUENCE [LARGE SCALE GENOMIC DNA]</scope>
    <source>
        <strain evidence="1 2">DSM 23917</strain>
    </source>
</reference>
<gene>
    <name evidence="1" type="ORF">EV202_10134</name>
</gene>
<organism evidence="1 2">
    <name type="scientific">Prevotella heparinolytica</name>
    <dbReference type="NCBI Taxonomy" id="28113"/>
    <lineage>
        <taxon>Bacteria</taxon>
        <taxon>Pseudomonadati</taxon>
        <taxon>Bacteroidota</taxon>
        <taxon>Bacteroidia</taxon>
        <taxon>Bacteroidales</taxon>
        <taxon>Bacteroidaceae</taxon>
        <taxon>Bacteroides</taxon>
    </lineage>
</organism>
<proteinExistence type="predicted"/>